<dbReference type="GO" id="GO:0050482">
    <property type="term" value="P:arachidonate secretion"/>
    <property type="evidence" value="ECO:0007669"/>
    <property type="project" value="InterPro"/>
</dbReference>
<dbReference type="Proteomes" id="UP000095287">
    <property type="component" value="Unplaced"/>
</dbReference>
<dbReference type="GO" id="GO:0004623">
    <property type="term" value="F:phospholipase A2 activity"/>
    <property type="evidence" value="ECO:0007669"/>
    <property type="project" value="InterPro"/>
</dbReference>
<dbReference type="PANTHER" id="PTHR34228">
    <property type="entry name" value="PROTEIN CBG09474-RELATED"/>
    <property type="match status" value="1"/>
</dbReference>
<protein>
    <submittedName>
        <fullName evidence="4">Phospholipase A2</fullName>
    </submittedName>
</protein>
<dbReference type="WBParaSite" id="L893_g13888.t1">
    <property type="protein sequence ID" value="L893_g13888.t1"/>
    <property type="gene ID" value="L893_g13888"/>
</dbReference>
<keyword evidence="3" id="KW-1185">Reference proteome</keyword>
<organism evidence="3 4">
    <name type="scientific">Steinernema glaseri</name>
    <dbReference type="NCBI Taxonomy" id="37863"/>
    <lineage>
        <taxon>Eukaryota</taxon>
        <taxon>Metazoa</taxon>
        <taxon>Ecdysozoa</taxon>
        <taxon>Nematoda</taxon>
        <taxon>Chromadorea</taxon>
        <taxon>Rhabditida</taxon>
        <taxon>Tylenchina</taxon>
        <taxon>Panagrolaimomorpha</taxon>
        <taxon>Strongyloidoidea</taxon>
        <taxon>Steinernematidae</taxon>
        <taxon>Steinernema</taxon>
    </lineage>
</organism>
<name>A0A1I7Y9M3_9BILA</name>
<dbReference type="AlphaFoldDB" id="A0A1I7Y9M3"/>
<accession>A0A1I7Y9M3</accession>
<dbReference type="PROSITE" id="PS00118">
    <property type="entry name" value="PA2_HIS"/>
    <property type="match status" value="1"/>
</dbReference>
<dbReference type="GO" id="GO:0006644">
    <property type="term" value="P:phospholipid metabolic process"/>
    <property type="evidence" value="ECO:0007669"/>
    <property type="project" value="InterPro"/>
</dbReference>
<evidence type="ECO:0000313" key="4">
    <source>
        <dbReference type="WBParaSite" id="L893_g13888.t1"/>
    </source>
</evidence>
<reference evidence="4" key="1">
    <citation type="submission" date="2016-11" db="UniProtKB">
        <authorList>
            <consortium name="WormBaseParasite"/>
        </authorList>
    </citation>
    <scope>IDENTIFICATION</scope>
</reference>
<dbReference type="SUPFAM" id="SSF48619">
    <property type="entry name" value="Phospholipase A2, PLA2"/>
    <property type="match status" value="1"/>
</dbReference>
<proteinExistence type="predicted"/>
<comment type="subcellular location">
    <subcellularLocation>
        <location evidence="1">Secreted</location>
    </subcellularLocation>
</comment>
<dbReference type="InterPro" id="IPR053322">
    <property type="entry name" value="PLA2-like"/>
</dbReference>
<dbReference type="InterPro" id="IPR036444">
    <property type="entry name" value="PLipase_A2_dom_sf"/>
</dbReference>
<dbReference type="InterPro" id="IPR033113">
    <property type="entry name" value="PLA2_histidine"/>
</dbReference>
<dbReference type="GO" id="GO:0005576">
    <property type="term" value="C:extracellular region"/>
    <property type="evidence" value="ECO:0007669"/>
    <property type="project" value="UniProtKB-SubCell"/>
</dbReference>
<evidence type="ECO:0000256" key="2">
    <source>
        <dbReference type="ARBA" id="ARBA00022525"/>
    </source>
</evidence>
<keyword evidence="2" id="KW-0964">Secreted</keyword>
<evidence type="ECO:0000256" key="1">
    <source>
        <dbReference type="ARBA" id="ARBA00004613"/>
    </source>
</evidence>
<sequence>MKAQAIIEKHLPKEIVQELRSFSCGTDKVVTFAAWVAVKRNCAAEKYKPINSCCRAHDTCYEQQKGQEDCDNVFCDCLIEMQKKNNERKCERIVKGMCAVVKTFGEDAYKNSVKPQ</sequence>
<evidence type="ECO:0000313" key="3">
    <source>
        <dbReference type="Proteomes" id="UP000095287"/>
    </source>
</evidence>